<reference evidence="1" key="1">
    <citation type="submission" date="2020-08" db="EMBL/GenBank/DDBJ databases">
        <title>Multicomponent nature underlies the extraordinary mechanical properties of spider dragline silk.</title>
        <authorList>
            <person name="Kono N."/>
            <person name="Nakamura H."/>
            <person name="Mori M."/>
            <person name="Yoshida Y."/>
            <person name="Ohtoshi R."/>
            <person name="Malay A.D."/>
            <person name="Moran D.A.P."/>
            <person name="Tomita M."/>
            <person name="Numata K."/>
            <person name="Arakawa K."/>
        </authorList>
    </citation>
    <scope>NUCLEOTIDE SEQUENCE</scope>
</reference>
<sequence length="41" mass="4837">MSEDLTKLKQKRTMESSKFIQLISNIEEEIDMESGTVDRFE</sequence>
<feature type="non-terminal residue" evidence="1">
    <location>
        <position position="41"/>
    </location>
</feature>
<gene>
    <name evidence="1" type="ORF">NPIL_433051</name>
</gene>
<dbReference type="EMBL" id="BMAW01131149">
    <property type="protein sequence ID" value="GFU38107.1"/>
    <property type="molecule type" value="Genomic_DNA"/>
</dbReference>
<proteinExistence type="predicted"/>
<keyword evidence="2" id="KW-1185">Reference proteome</keyword>
<protein>
    <submittedName>
        <fullName evidence="1">Uncharacterized protein</fullName>
    </submittedName>
</protein>
<evidence type="ECO:0000313" key="2">
    <source>
        <dbReference type="Proteomes" id="UP000887013"/>
    </source>
</evidence>
<dbReference type="AlphaFoldDB" id="A0A8X6USD5"/>
<name>A0A8X6USD5_NEPPI</name>
<comment type="caution">
    <text evidence="1">The sequence shown here is derived from an EMBL/GenBank/DDBJ whole genome shotgun (WGS) entry which is preliminary data.</text>
</comment>
<organism evidence="1 2">
    <name type="scientific">Nephila pilipes</name>
    <name type="common">Giant wood spider</name>
    <name type="synonym">Nephila maculata</name>
    <dbReference type="NCBI Taxonomy" id="299642"/>
    <lineage>
        <taxon>Eukaryota</taxon>
        <taxon>Metazoa</taxon>
        <taxon>Ecdysozoa</taxon>
        <taxon>Arthropoda</taxon>
        <taxon>Chelicerata</taxon>
        <taxon>Arachnida</taxon>
        <taxon>Araneae</taxon>
        <taxon>Araneomorphae</taxon>
        <taxon>Entelegynae</taxon>
        <taxon>Araneoidea</taxon>
        <taxon>Nephilidae</taxon>
        <taxon>Nephila</taxon>
    </lineage>
</organism>
<dbReference type="Proteomes" id="UP000887013">
    <property type="component" value="Unassembled WGS sequence"/>
</dbReference>
<accession>A0A8X6USD5</accession>
<evidence type="ECO:0000313" key="1">
    <source>
        <dbReference type="EMBL" id="GFU38107.1"/>
    </source>
</evidence>